<dbReference type="GO" id="GO:0015074">
    <property type="term" value="P:DNA integration"/>
    <property type="evidence" value="ECO:0007669"/>
    <property type="project" value="InterPro"/>
</dbReference>
<evidence type="ECO:0000259" key="2">
    <source>
        <dbReference type="PROSITE" id="PS50994"/>
    </source>
</evidence>
<dbReference type="InterPro" id="IPR012337">
    <property type="entry name" value="RNaseH-like_sf"/>
</dbReference>
<dbReference type="Pfam" id="PF13936">
    <property type="entry name" value="HTH_38"/>
    <property type="match status" value="1"/>
</dbReference>
<dbReference type="InterPro" id="IPR001584">
    <property type="entry name" value="Integrase_cat-core"/>
</dbReference>
<reference evidence="3 4" key="1">
    <citation type="submission" date="2018-08" db="EMBL/GenBank/DDBJ databases">
        <title>A genome reference for cultivated species of the human gut microbiota.</title>
        <authorList>
            <person name="Zou Y."/>
            <person name="Xue W."/>
            <person name="Luo G."/>
        </authorList>
    </citation>
    <scope>NUCLEOTIDE SEQUENCE [LARGE SCALE GENOMIC DNA]</scope>
    <source>
        <strain evidence="3 4">TF11-15AC</strain>
    </source>
</reference>
<dbReference type="Gene3D" id="3.30.420.10">
    <property type="entry name" value="Ribonuclease H-like superfamily/Ribonuclease H"/>
    <property type="match status" value="1"/>
</dbReference>
<evidence type="ECO:0000313" key="4">
    <source>
        <dbReference type="Proteomes" id="UP000261052"/>
    </source>
</evidence>
<name>A0A3E4M7E8_9FIRM</name>
<dbReference type="NCBIfam" id="NF033563">
    <property type="entry name" value="transpos_IS30"/>
    <property type="match status" value="1"/>
</dbReference>
<dbReference type="PANTHER" id="PTHR10948:SF23">
    <property type="entry name" value="TRANSPOSASE INSI FOR INSERTION SEQUENCE ELEMENT IS30A-RELATED"/>
    <property type="match status" value="1"/>
</dbReference>
<dbReference type="Proteomes" id="UP000261052">
    <property type="component" value="Unassembled WGS sequence"/>
</dbReference>
<keyword evidence="1" id="KW-0233">DNA recombination</keyword>
<comment type="caution">
    <text evidence="3">The sequence shown here is derived from an EMBL/GenBank/DDBJ whole genome shotgun (WGS) entry which is preliminary data.</text>
</comment>
<feature type="domain" description="Integrase catalytic" evidence="2">
    <location>
        <begin position="174"/>
        <end position="346"/>
    </location>
</feature>
<dbReference type="SUPFAM" id="SSF88659">
    <property type="entry name" value="Sigma3 and sigma4 domains of RNA polymerase sigma factors"/>
    <property type="match status" value="1"/>
</dbReference>
<dbReference type="GO" id="GO:0003676">
    <property type="term" value="F:nucleic acid binding"/>
    <property type="evidence" value="ECO:0007669"/>
    <property type="project" value="InterPro"/>
</dbReference>
<protein>
    <submittedName>
        <fullName evidence="3">IS30 family transposase</fullName>
    </submittedName>
</protein>
<dbReference type="PROSITE" id="PS50994">
    <property type="entry name" value="INTEGRASE"/>
    <property type="match status" value="1"/>
</dbReference>
<organism evidence="3 4">
    <name type="scientific">Agathobacter rectalis</name>
    <dbReference type="NCBI Taxonomy" id="39491"/>
    <lineage>
        <taxon>Bacteria</taxon>
        <taxon>Bacillati</taxon>
        <taxon>Bacillota</taxon>
        <taxon>Clostridia</taxon>
        <taxon>Lachnospirales</taxon>
        <taxon>Lachnospiraceae</taxon>
        <taxon>Agathobacter</taxon>
    </lineage>
</organism>
<dbReference type="GO" id="GO:0004803">
    <property type="term" value="F:transposase activity"/>
    <property type="evidence" value="ECO:0007669"/>
    <property type="project" value="TreeGrafter"/>
</dbReference>
<accession>A0A3E4M7E8</accession>
<dbReference type="InterPro" id="IPR013324">
    <property type="entry name" value="RNA_pol_sigma_r3/r4-like"/>
</dbReference>
<sequence>MANQKGSRQLKHSDRIRLEALYNAGHKVAEIAEILHVHRSTIYNELKRGRYEHLNSDYTTEMRYSSDLAQRKCDENLKVRGTQLKIGNDIKLANYIENKIINEDYSPDAIIGELTASGRWSEFQTKICTTTVYSYIDKGIFLRVTNKNLPVKKNRKRKYNKVKKQKRAEAGESIENRPEIINSREEFGHWEMDSVLGCRGKSKNTLLTLTERKTRAEIIFKLNNHSAEEVVAAVDRLEKRWGELFKTVFKSITVDNGTEFAYCEELERSAIGAGKRTKMYYCHPYSSWERGTNEVTNKMVRRKVPKGTNFDDRTAEDIQEVENWINQYPRRIHGYKSAAEMFEEELQRIS</sequence>
<dbReference type="InterPro" id="IPR053392">
    <property type="entry name" value="Transposase_IS30-like"/>
</dbReference>
<dbReference type="EMBL" id="QSQP01000001">
    <property type="protein sequence ID" value="RGK45639.1"/>
    <property type="molecule type" value="Genomic_DNA"/>
</dbReference>
<dbReference type="InterPro" id="IPR051917">
    <property type="entry name" value="Transposase-Integrase"/>
</dbReference>
<dbReference type="InterPro" id="IPR025246">
    <property type="entry name" value="IS30-like_HTH"/>
</dbReference>
<evidence type="ECO:0000313" key="3">
    <source>
        <dbReference type="EMBL" id="RGK45639.1"/>
    </source>
</evidence>
<dbReference type="GO" id="GO:0006310">
    <property type="term" value="P:DNA recombination"/>
    <property type="evidence" value="ECO:0007669"/>
    <property type="project" value="UniProtKB-KW"/>
</dbReference>
<dbReference type="SUPFAM" id="SSF53098">
    <property type="entry name" value="Ribonuclease H-like"/>
    <property type="match status" value="1"/>
</dbReference>
<dbReference type="RefSeq" id="WP_117684517.1">
    <property type="nucleotide sequence ID" value="NZ_QSQP01000001.1"/>
</dbReference>
<dbReference type="GO" id="GO:0005829">
    <property type="term" value="C:cytosol"/>
    <property type="evidence" value="ECO:0007669"/>
    <property type="project" value="TreeGrafter"/>
</dbReference>
<dbReference type="InterPro" id="IPR036397">
    <property type="entry name" value="RNaseH_sf"/>
</dbReference>
<evidence type="ECO:0000256" key="1">
    <source>
        <dbReference type="ARBA" id="ARBA00023172"/>
    </source>
</evidence>
<dbReference type="PANTHER" id="PTHR10948">
    <property type="entry name" value="TRANSPOSASE"/>
    <property type="match status" value="1"/>
</dbReference>
<dbReference type="GO" id="GO:0032196">
    <property type="term" value="P:transposition"/>
    <property type="evidence" value="ECO:0007669"/>
    <property type="project" value="TreeGrafter"/>
</dbReference>
<gene>
    <name evidence="3" type="ORF">DXD13_00730</name>
</gene>
<proteinExistence type="predicted"/>
<dbReference type="Gene3D" id="1.10.10.60">
    <property type="entry name" value="Homeodomain-like"/>
    <property type="match status" value="1"/>
</dbReference>
<dbReference type="AlphaFoldDB" id="A0A3E4M7E8"/>